<protein>
    <submittedName>
        <fullName evidence="1">Uncharacterized protein</fullName>
    </submittedName>
</protein>
<comment type="caution">
    <text evidence="1">The sequence shown here is derived from an EMBL/GenBank/DDBJ whole genome shotgun (WGS) entry which is preliminary data.</text>
</comment>
<accession>A0ABR9D797</accession>
<sequence>MPLNLEYLGIVARIDARIQQLDALGLSEFEIKTEMADLIADFHTVLSQATPRENEALCAEFAGFQRFAKIMQTLATPMAIDSQEVSGGLPSERVDKVAAAINQRVLQLEAQGIDGAELLKQMVGHILNFQWLWTTVSDAKLAQLCHQYPGLYRYGQQMEKAAAIENQKKKDALSHLPVLPDVLKEMIVYLLTEGGMIESRLQMILDERRLRESSSELTLINDYFEHWMEGYKGLEKGLRAAQVPEETHGIVMKIFEPMALRIIHLHNKVFENRISQSPNRS</sequence>
<name>A0ABR9D797_9GAMM</name>
<keyword evidence="2" id="KW-1185">Reference proteome</keyword>
<evidence type="ECO:0000313" key="2">
    <source>
        <dbReference type="Proteomes" id="UP000652176"/>
    </source>
</evidence>
<organism evidence="1 2">
    <name type="scientific">Methylomonas albis</name>
    <dbReference type="NCBI Taxonomy" id="1854563"/>
    <lineage>
        <taxon>Bacteria</taxon>
        <taxon>Pseudomonadati</taxon>
        <taxon>Pseudomonadota</taxon>
        <taxon>Gammaproteobacteria</taxon>
        <taxon>Methylococcales</taxon>
        <taxon>Methylococcaceae</taxon>
        <taxon>Methylomonas</taxon>
    </lineage>
</organism>
<dbReference type="EMBL" id="JACXSS010000002">
    <property type="protein sequence ID" value="MBD9358953.1"/>
    <property type="molecule type" value="Genomic_DNA"/>
</dbReference>
<dbReference type="Proteomes" id="UP000652176">
    <property type="component" value="Unassembled WGS sequence"/>
</dbReference>
<dbReference type="RefSeq" id="WP_192377428.1">
    <property type="nucleotide sequence ID" value="NZ_CAJHIV010000002.1"/>
</dbReference>
<evidence type="ECO:0000313" key="1">
    <source>
        <dbReference type="EMBL" id="MBD9358953.1"/>
    </source>
</evidence>
<gene>
    <name evidence="1" type="ORF">IE877_24320</name>
</gene>
<proteinExistence type="predicted"/>
<reference evidence="1 2" key="1">
    <citation type="submission" date="2020-09" db="EMBL/GenBank/DDBJ databases">
        <title>Methylomonas albis sp. nov. and Methylomonas fluvii sp. nov.: Two cold-adapted methanotrophs from the River Elbe and an amended description of Methylovulum psychrotolerans strain Eb1.</title>
        <authorList>
            <person name="Bussmann I.K."/>
            <person name="Klings K.-W."/>
            <person name="Warnstedt J."/>
            <person name="Hoppert M."/>
            <person name="Saborowski A."/>
            <person name="Horn F."/>
            <person name="Liebner S."/>
        </authorList>
    </citation>
    <scope>NUCLEOTIDE SEQUENCE [LARGE SCALE GENOMIC DNA]</scope>
    <source>
        <strain evidence="1 2">EbA</strain>
    </source>
</reference>